<organism evidence="2 3">
    <name type="scientific">Pseudoalteromonas haloplanktis</name>
    <name type="common">Alteromonas haloplanktis</name>
    <dbReference type="NCBI Taxonomy" id="228"/>
    <lineage>
        <taxon>Bacteria</taxon>
        <taxon>Pseudomonadati</taxon>
        <taxon>Pseudomonadota</taxon>
        <taxon>Gammaproteobacteria</taxon>
        <taxon>Alteromonadales</taxon>
        <taxon>Pseudoalteromonadaceae</taxon>
        <taxon>Pseudoalteromonas</taxon>
    </lineage>
</organism>
<protein>
    <submittedName>
        <fullName evidence="2">Uncharacterized protein</fullName>
    </submittedName>
</protein>
<gene>
    <name evidence="2" type="ORF">PSEHALCIP103_02529</name>
</gene>
<keyword evidence="3" id="KW-1185">Reference proteome</keyword>
<accession>A0A9W4R0T8</accession>
<evidence type="ECO:0000313" key="3">
    <source>
        <dbReference type="Proteomes" id="UP001152447"/>
    </source>
</evidence>
<feature type="signal peptide" evidence="1">
    <location>
        <begin position="1"/>
        <end position="27"/>
    </location>
</feature>
<dbReference type="AlphaFoldDB" id="A0A9W4R0T8"/>
<name>A0A9W4R0T8_PSEHA</name>
<evidence type="ECO:0000313" key="2">
    <source>
        <dbReference type="EMBL" id="CAH9061604.1"/>
    </source>
</evidence>
<dbReference type="Proteomes" id="UP001152447">
    <property type="component" value="Unassembled WGS sequence"/>
</dbReference>
<dbReference type="RefSeq" id="WP_121636930.1">
    <property type="nucleotide sequence ID" value="NZ_CAMAPB010000038.1"/>
</dbReference>
<reference evidence="2" key="1">
    <citation type="submission" date="2022-07" db="EMBL/GenBank/DDBJ databases">
        <authorList>
            <person name="Criscuolo A."/>
        </authorList>
    </citation>
    <scope>NUCLEOTIDE SEQUENCE</scope>
    <source>
        <strain evidence="2">CIP103197</strain>
    </source>
</reference>
<evidence type="ECO:0000256" key="1">
    <source>
        <dbReference type="SAM" id="SignalP"/>
    </source>
</evidence>
<dbReference type="PROSITE" id="PS51257">
    <property type="entry name" value="PROKAR_LIPOPROTEIN"/>
    <property type="match status" value="1"/>
</dbReference>
<keyword evidence="1" id="KW-0732">Signal</keyword>
<dbReference type="EMBL" id="CAMAPB010000038">
    <property type="protein sequence ID" value="CAH9061604.1"/>
    <property type="molecule type" value="Genomic_DNA"/>
</dbReference>
<proteinExistence type="predicted"/>
<comment type="caution">
    <text evidence="2">The sequence shown here is derived from an EMBL/GenBank/DDBJ whole genome shotgun (WGS) entry which is preliminary data.</text>
</comment>
<sequence>MKVNLAISSLIPALFMLGCTSSPPVLHATRTLINKPVEPINQNSVPLEFIQLIQNKPVGYQGVSNGVAFTLGKQYTSALGEQCQELFLKQQGQNIAKTRQAMCKNSQTNQWVLAPQIIDNKNNSISFGV</sequence>
<feature type="chain" id="PRO_5040870951" evidence="1">
    <location>
        <begin position="28"/>
        <end position="129"/>
    </location>
</feature>